<evidence type="ECO:0000256" key="6">
    <source>
        <dbReference type="RuleBase" id="RU365006"/>
    </source>
</evidence>
<evidence type="ECO:0000259" key="8">
    <source>
        <dbReference type="SMART" id="SM01027"/>
    </source>
</evidence>
<keyword evidence="4 6" id="KW-0694">RNA-binding</keyword>
<dbReference type="SUPFAM" id="SSF56281">
    <property type="entry name" value="Metallo-hydrolase/oxidoreductase"/>
    <property type="match status" value="1"/>
</dbReference>
<dbReference type="GO" id="GO:0006398">
    <property type="term" value="P:mRNA 3'-end processing by stem-loop binding and cleavage"/>
    <property type="evidence" value="ECO:0007669"/>
    <property type="project" value="InterPro"/>
</dbReference>
<comment type="subcellular location">
    <subcellularLocation>
        <location evidence="1 6">Nucleus</location>
    </subcellularLocation>
</comment>
<dbReference type="InterPro" id="IPR001279">
    <property type="entry name" value="Metallo-B-lactamas"/>
</dbReference>
<dbReference type="PANTHER" id="PTHR45922">
    <property type="entry name" value="CLEAVAGE AND POLYADENYLATION SPECIFICITY FACTOR SUBUNIT 2"/>
    <property type="match status" value="1"/>
</dbReference>
<dbReference type="OrthoDB" id="64353at2759"/>
<organism evidence="9 10">
    <name type="scientific">Tieghemostelium lacteum</name>
    <name type="common">Slime mold</name>
    <name type="synonym">Dictyostelium lacteum</name>
    <dbReference type="NCBI Taxonomy" id="361077"/>
    <lineage>
        <taxon>Eukaryota</taxon>
        <taxon>Amoebozoa</taxon>
        <taxon>Evosea</taxon>
        <taxon>Eumycetozoa</taxon>
        <taxon>Dictyostelia</taxon>
        <taxon>Dictyosteliales</taxon>
        <taxon>Raperosteliaceae</taxon>
        <taxon>Tieghemostelium</taxon>
    </lineage>
</organism>
<evidence type="ECO:0000256" key="1">
    <source>
        <dbReference type="ARBA" id="ARBA00004123"/>
    </source>
</evidence>
<evidence type="ECO:0000256" key="3">
    <source>
        <dbReference type="ARBA" id="ARBA00022664"/>
    </source>
</evidence>
<dbReference type="GO" id="GO:0003746">
    <property type="term" value="F:translation elongation factor activity"/>
    <property type="evidence" value="ECO:0007669"/>
    <property type="project" value="UniProtKB-KW"/>
</dbReference>
<proteinExistence type="inferred from homology"/>
<reference evidence="9 10" key="1">
    <citation type="submission" date="2015-12" db="EMBL/GenBank/DDBJ databases">
        <title>Dictyostelia acquired genes for synthesis and detection of signals that induce cell-type specialization by lateral gene transfer from prokaryotes.</title>
        <authorList>
            <person name="Gloeckner G."/>
            <person name="Schaap P."/>
        </authorList>
    </citation>
    <scope>NUCLEOTIDE SEQUENCE [LARGE SCALE GENOMIC DNA]</scope>
    <source>
        <strain evidence="9 10">TK</strain>
    </source>
</reference>
<dbReference type="FunFam" id="3.60.15.10:FF:000008">
    <property type="entry name" value="Cleavage and polyadenylation specificity factor subunit 2"/>
    <property type="match status" value="1"/>
</dbReference>
<dbReference type="InterPro" id="IPR027075">
    <property type="entry name" value="CPSF2"/>
</dbReference>
<evidence type="ECO:0000313" key="9">
    <source>
        <dbReference type="EMBL" id="KYR02534.1"/>
    </source>
</evidence>
<dbReference type="FunCoup" id="A0A152A8K7">
    <property type="interactions" value="1078"/>
</dbReference>
<accession>A0A152A8K7</accession>
<dbReference type="InParanoid" id="A0A152A8K7"/>
<feature type="coiled-coil region" evidence="7">
    <location>
        <begin position="396"/>
        <end position="436"/>
    </location>
</feature>
<comment type="caution">
    <text evidence="9">The sequence shown here is derived from an EMBL/GenBank/DDBJ whole genome shotgun (WGS) entry which is preliminary data.</text>
</comment>
<dbReference type="CDD" id="cd16293">
    <property type="entry name" value="CPSF2-like_MBL-fold"/>
    <property type="match status" value="1"/>
</dbReference>
<dbReference type="InterPro" id="IPR036866">
    <property type="entry name" value="RibonucZ/Hydroxyglut_hydro"/>
</dbReference>
<dbReference type="InterPro" id="IPR011108">
    <property type="entry name" value="RMMBL"/>
</dbReference>
<keyword evidence="5 6" id="KW-0539">Nucleus</keyword>
<dbReference type="SMART" id="SM01027">
    <property type="entry name" value="Beta-Casp"/>
    <property type="match status" value="1"/>
</dbReference>
<keyword evidence="9" id="KW-0648">Protein biosynthesis</keyword>
<name>A0A152A8K7_TIELA</name>
<keyword evidence="3 6" id="KW-0507">mRNA processing</keyword>
<dbReference type="EMBL" id="LODT01000004">
    <property type="protein sequence ID" value="KYR02534.1"/>
    <property type="molecule type" value="Genomic_DNA"/>
</dbReference>
<dbReference type="STRING" id="361077.A0A152A8K7"/>
<keyword evidence="9" id="KW-0251">Elongation factor</keyword>
<feature type="domain" description="Beta-Casp" evidence="8">
    <location>
        <begin position="246"/>
        <end position="367"/>
    </location>
</feature>
<evidence type="ECO:0000256" key="5">
    <source>
        <dbReference type="ARBA" id="ARBA00023242"/>
    </source>
</evidence>
<dbReference type="InterPro" id="IPR022712">
    <property type="entry name" value="Beta_Casp"/>
</dbReference>
<keyword evidence="7" id="KW-0175">Coiled coil</keyword>
<dbReference type="AlphaFoldDB" id="A0A152A8K7"/>
<evidence type="ECO:0000256" key="4">
    <source>
        <dbReference type="ARBA" id="ARBA00022884"/>
    </source>
</evidence>
<evidence type="ECO:0000313" key="10">
    <source>
        <dbReference type="Proteomes" id="UP000076078"/>
    </source>
</evidence>
<dbReference type="OMA" id="QSRHNME"/>
<comment type="similarity">
    <text evidence="2 6">Belongs to the metallo-beta-lactamase superfamily. RNA-metabolizing metallo-beta-lactamase-like family. CPSF2/YSH1 subfamily.</text>
</comment>
<evidence type="ECO:0000256" key="2">
    <source>
        <dbReference type="ARBA" id="ARBA00010624"/>
    </source>
</evidence>
<gene>
    <name evidence="9" type="ORF">DLAC_01379</name>
</gene>
<dbReference type="GO" id="GO:0003723">
    <property type="term" value="F:RNA binding"/>
    <property type="evidence" value="ECO:0007669"/>
    <property type="project" value="UniProtKB-KW"/>
</dbReference>
<dbReference type="Proteomes" id="UP000076078">
    <property type="component" value="Unassembled WGS sequence"/>
</dbReference>
<dbReference type="InterPro" id="IPR025069">
    <property type="entry name" value="Cpsf2_C"/>
</dbReference>
<dbReference type="Pfam" id="PF10996">
    <property type="entry name" value="Beta-Casp"/>
    <property type="match status" value="1"/>
</dbReference>
<protein>
    <recommendedName>
        <fullName evidence="6">Cleavage and polyadenylation specificity factor subunit 2</fullName>
    </recommendedName>
    <alternativeName>
        <fullName evidence="6">Cleavage and polyadenylation specificity factor 100 kDa subunit</fullName>
    </alternativeName>
</protein>
<dbReference type="PANTHER" id="PTHR45922:SF1">
    <property type="entry name" value="CLEAVAGE AND POLYADENYLATION SPECIFICITY FACTOR SUBUNIT 2"/>
    <property type="match status" value="1"/>
</dbReference>
<dbReference type="Pfam" id="PF13299">
    <property type="entry name" value="CPSF100_C"/>
    <property type="match status" value="1"/>
</dbReference>
<dbReference type="Pfam" id="PF07521">
    <property type="entry name" value="RMMBL"/>
    <property type="match status" value="1"/>
</dbReference>
<dbReference type="Gene3D" id="3.60.15.10">
    <property type="entry name" value="Ribonuclease Z/Hydroxyacylglutathione hydrolase-like"/>
    <property type="match status" value="1"/>
</dbReference>
<sequence>MSSLINFRAISGAQNEDPPCYLLEIDDFCILLDCGLNSHLDFTLLEGLKKVANQIDAILISYPDLTHMGALPWAVSKLGMTGVIYGTTPIYKMGQMFLYDLYQNKMEQEEFDKFDLDDVDVCFDKKRFKELSFSQHYSLQGKGKGISITPYNAGHMIGGAIWKIQKESDTVIYAINYNHKKEGHLDGINLTNDLIKPSLLITDSRNALRPASLKKMDRDKQLLETMKQTLRLGGNVLLPIDTAGRVLELLFSIENHWGKLTHNYNVVFLNHETYHICEFAKSQLEFMSSSASKQFEQKNEIFSFRNIKLCHSLEELQGTTNPKVVLASSKDIETGFARDLFIEWAQDSKNLLLFTDYVDENTLGSFLLSSIESPHVLERAIELHQGRRVALVGDELVQYEIKQQQLKEEQKLAEKKKKEEEELQKIMDQISDLTDENEIDDRLYDLKNPFQSRFDMTKDQFQQEGFVPMFPFFEKHLTMGDYGEEDDDFIQRNIESQKIVDQEMYPVEETTEHDVTPTKTIQVQYHIKVNCKIQYIDFEGCADGRSIKSIIQKISPNQLVLIRGKPEASQNMLQFVKENIRLKGVHCPQVDEKLNLTSDTNVYKVILKDSFYNSIKFSKIMDYEISFIQAKINYTPTIVSMDITSTITTTTTPQTQQQQQQTNNNNVPILDIVPNVSNYSHNPSFIGDIKLSEFKQILMDKGYQIQFEQGVLNCNGLVYIWRDEDQQGNSIISMDGIISDEYYSIRELLYQQYQIL</sequence>
<evidence type="ECO:0000256" key="7">
    <source>
        <dbReference type="SAM" id="Coils"/>
    </source>
</evidence>
<dbReference type="Pfam" id="PF16661">
    <property type="entry name" value="Lactamase_B_6"/>
    <property type="match status" value="1"/>
</dbReference>
<dbReference type="InterPro" id="IPR035639">
    <property type="entry name" value="CPSF2_MBL"/>
</dbReference>
<dbReference type="GO" id="GO:0005847">
    <property type="term" value="C:mRNA cleavage and polyadenylation specificity factor complex"/>
    <property type="evidence" value="ECO:0007669"/>
    <property type="project" value="InterPro"/>
</dbReference>
<keyword evidence="10" id="KW-1185">Reference proteome</keyword>